<dbReference type="Pfam" id="PF03747">
    <property type="entry name" value="ADP_ribosyl_GH"/>
    <property type="match status" value="1"/>
</dbReference>
<keyword evidence="3" id="KW-0460">Magnesium</keyword>
<feature type="binding site" evidence="3">
    <location>
        <position position="71"/>
    </location>
    <ligand>
        <name>Mg(2+)</name>
        <dbReference type="ChEBI" id="CHEBI:18420"/>
        <label>1</label>
    </ligand>
</feature>
<dbReference type="AlphaFoldDB" id="A0A939J5G2"/>
<keyword evidence="2" id="KW-0378">Hydrolase</keyword>
<dbReference type="SUPFAM" id="SSF101478">
    <property type="entry name" value="ADP-ribosylglycohydrolase"/>
    <property type="match status" value="1"/>
</dbReference>
<reference evidence="4" key="1">
    <citation type="submission" date="2020-12" db="EMBL/GenBank/DDBJ databases">
        <title>Oil enriched cultivation method for isolating marine PHA-producing bacteria.</title>
        <authorList>
            <person name="Zheng W."/>
            <person name="Yu S."/>
            <person name="Huang Y."/>
        </authorList>
    </citation>
    <scope>NUCLEOTIDE SEQUENCE</scope>
    <source>
        <strain evidence="4">SY-2-12</strain>
    </source>
</reference>
<evidence type="ECO:0000256" key="2">
    <source>
        <dbReference type="ARBA" id="ARBA00022801"/>
    </source>
</evidence>
<dbReference type="PANTHER" id="PTHR16222:SF24">
    <property type="entry name" value="ADP-RIBOSYLHYDROLASE ARH3"/>
    <property type="match status" value="1"/>
</dbReference>
<accession>A0A939J5G2</accession>
<dbReference type="Gene3D" id="1.10.4080.10">
    <property type="entry name" value="ADP-ribosylation/Crystallin J1"/>
    <property type="match status" value="1"/>
</dbReference>
<evidence type="ECO:0000313" key="4">
    <source>
        <dbReference type="EMBL" id="MBN9672225.1"/>
    </source>
</evidence>
<dbReference type="GO" id="GO:0016787">
    <property type="term" value="F:hydrolase activity"/>
    <property type="evidence" value="ECO:0007669"/>
    <property type="project" value="UniProtKB-KW"/>
</dbReference>
<feature type="binding site" evidence="3">
    <location>
        <position position="284"/>
    </location>
    <ligand>
        <name>Mg(2+)</name>
        <dbReference type="ChEBI" id="CHEBI:18420"/>
        <label>1</label>
    </ligand>
</feature>
<evidence type="ECO:0000256" key="3">
    <source>
        <dbReference type="PIRSR" id="PIRSR605502-1"/>
    </source>
</evidence>
<dbReference type="Proteomes" id="UP000664096">
    <property type="component" value="Unassembled WGS sequence"/>
</dbReference>
<proteinExistence type="inferred from homology"/>
<dbReference type="EMBL" id="JAEKJZ010000004">
    <property type="protein sequence ID" value="MBN9672225.1"/>
    <property type="molecule type" value="Genomic_DNA"/>
</dbReference>
<comment type="caution">
    <text evidence="4">The sequence shown here is derived from an EMBL/GenBank/DDBJ whole genome shotgun (WGS) entry which is preliminary data.</text>
</comment>
<feature type="binding site" evidence="3">
    <location>
        <position position="286"/>
    </location>
    <ligand>
        <name>Mg(2+)</name>
        <dbReference type="ChEBI" id="CHEBI:18420"/>
        <label>1</label>
    </ligand>
</feature>
<dbReference type="GO" id="GO:0046872">
    <property type="term" value="F:metal ion binding"/>
    <property type="evidence" value="ECO:0007669"/>
    <property type="project" value="UniProtKB-KW"/>
</dbReference>
<evidence type="ECO:0000256" key="1">
    <source>
        <dbReference type="ARBA" id="ARBA00010702"/>
    </source>
</evidence>
<comment type="similarity">
    <text evidence="1">Belongs to the ADP-ribosylglycohydrolase family.</text>
</comment>
<protein>
    <submittedName>
        <fullName evidence="4">ADP-ribosylglycohydrolase family protein</fullName>
    </submittedName>
</protein>
<feature type="binding site" evidence="3">
    <location>
        <position position="287"/>
    </location>
    <ligand>
        <name>Mg(2+)</name>
        <dbReference type="ChEBI" id="CHEBI:18420"/>
        <label>1</label>
    </ligand>
</feature>
<dbReference type="RefSeq" id="WP_207142084.1">
    <property type="nucleotide sequence ID" value="NZ_JAEKJZ010000004.1"/>
</dbReference>
<evidence type="ECO:0000313" key="5">
    <source>
        <dbReference type="Proteomes" id="UP000664096"/>
    </source>
</evidence>
<dbReference type="PANTHER" id="PTHR16222">
    <property type="entry name" value="ADP-RIBOSYLGLYCOHYDROLASE"/>
    <property type="match status" value="1"/>
</dbReference>
<dbReference type="InterPro" id="IPR036705">
    <property type="entry name" value="Ribosyl_crysJ1_sf"/>
</dbReference>
<keyword evidence="3" id="KW-0479">Metal-binding</keyword>
<name>A0A939J5G2_9HYPH</name>
<sequence length="337" mass="35288">MTHEPSQHEAGETRAIAALTGLALGDALGMPAQTMSRNDIRSHYGGIEGFIAPFDGHPVSHGLSACQVTDDTEQTLLLAERLIGDPDGFDDAGWARDLLDWEAGIKAKGLSDLLGPSSRAAIDALLSGASPLETGRKGTTNGAAMRIAPVGIMMPADPERLVAKVFSTCRVTHNTGEAIAAASAVAMVVSCGIEGRSFDRCLDPALSAARLGQTFGNEIGERDMAGRIETALKLAENGTEEDLVSRIGSSVASRESIPMAFGLLRLHENTPWDALLAAANIGDDTDTIAAIVGAMAGATGWQPPRGFIDLLNSANNLELAEPARRLIALRGREAEKD</sequence>
<dbReference type="InterPro" id="IPR050792">
    <property type="entry name" value="ADP-ribosylglycohydrolase"/>
</dbReference>
<feature type="binding site" evidence="3">
    <location>
        <position position="69"/>
    </location>
    <ligand>
        <name>Mg(2+)</name>
        <dbReference type="ChEBI" id="CHEBI:18420"/>
        <label>1</label>
    </ligand>
</feature>
<gene>
    <name evidence="4" type="ORF">JF539_17865</name>
</gene>
<organism evidence="4 5">
    <name type="scientific">Roseibium aggregatum</name>
    <dbReference type="NCBI Taxonomy" id="187304"/>
    <lineage>
        <taxon>Bacteria</taxon>
        <taxon>Pseudomonadati</taxon>
        <taxon>Pseudomonadota</taxon>
        <taxon>Alphaproteobacteria</taxon>
        <taxon>Hyphomicrobiales</taxon>
        <taxon>Stappiaceae</taxon>
        <taxon>Roseibium</taxon>
    </lineage>
</organism>
<dbReference type="InterPro" id="IPR005502">
    <property type="entry name" value="Ribosyl_crysJ1"/>
</dbReference>
<comment type="cofactor">
    <cofactor evidence="3">
        <name>Mg(2+)</name>
        <dbReference type="ChEBI" id="CHEBI:18420"/>
    </cofactor>
    <text evidence="3">Binds 2 magnesium ions per subunit.</text>
</comment>
<feature type="binding site" evidence="3">
    <location>
        <position position="70"/>
    </location>
    <ligand>
        <name>Mg(2+)</name>
        <dbReference type="ChEBI" id="CHEBI:18420"/>
        <label>1</label>
    </ligand>
</feature>